<dbReference type="CDD" id="cd00586">
    <property type="entry name" value="4HBT"/>
    <property type="match status" value="1"/>
</dbReference>
<dbReference type="EMBL" id="CAJOBS010000707">
    <property type="protein sequence ID" value="CAF4628954.1"/>
    <property type="molecule type" value="Genomic_DNA"/>
</dbReference>
<gene>
    <name evidence="3" type="ORF">KIK155_LOCUS30362</name>
    <name evidence="4" type="ORF">TOA249_LOCUS12470</name>
</gene>
<dbReference type="SUPFAM" id="SSF54637">
    <property type="entry name" value="Thioesterase/thiol ester dehydrase-isomerase"/>
    <property type="match status" value="1"/>
</dbReference>
<evidence type="ECO:0000256" key="2">
    <source>
        <dbReference type="ARBA" id="ARBA00022801"/>
    </source>
</evidence>
<dbReference type="PANTHER" id="PTHR31793">
    <property type="entry name" value="4-HYDROXYBENZOYL-COA THIOESTERASE FAMILY MEMBER"/>
    <property type="match status" value="1"/>
</dbReference>
<dbReference type="Pfam" id="PF13279">
    <property type="entry name" value="4HBT_2"/>
    <property type="match status" value="1"/>
</dbReference>
<evidence type="ECO:0000313" key="5">
    <source>
        <dbReference type="Proteomes" id="UP000663865"/>
    </source>
</evidence>
<keyword evidence="2" id="KW-0378">Hydrolase</keyword>
<dbReference type="AlphaFoldDB" id="A0A818Z027"/>
<evidence type="ECO:0008006" key="6">
    <source>
        <dbReference type="Google" id="ProtNLM"/>
    </source>
</evidence>
<comment type="caution">
    <text evidence="3">The sequence shown here is derived from an EMBL/GenBank/DDBJ whole genome shotgun (WGS) entry which is preliminary data.</text>
</comment>
<organism evidence="3 5">
    <name type="scientific">Rotaria socialis</name>
    <dbReference type="NCBI Taxonomy" id="392032"/>
    <lineage>
        <taxon>Eukaryota</taxon>
        <taxon>Metazoa</taxon>
        <taxon>Spiralia</taxon>
        <taxon>Gnathifera</taxon>
        <taxon>Rotifera</taxon>
        <taxon>Eurotatoria</taxon>
        <taxon>Bdelloidea</taxon>
        <taxon>Philodinida</taxon>
        <taxon>Philodinidae</taxon>
        <taxon>Rotaria</taxon>
    </lineage>
</organism>
<dbReference type="EMBL" id="CAJNYV010005595">
    <property type="protein sequence ID" value="CAF3762796.1"/>
    <property type="molecule type" value="Genomic_DNA"/>
</dbReference>
<dbReference type="Gene3D" id="3.10.129.10">
    <property type="entry name" value="Hotdog Thioesterase"/>
    <property type="match status" value="1"/>
</dbReference>
<dbReference type="InterPro" id="IPR029069">
    <property type="entry name" value="HotDog_dom_sf"/>
</dbReference>
<dbReference type="Proteomes" id="UP000663838">
    <property type="component" value="Unassembled WGS sequence"/>
</dbReference>
<proteinExistence type="inferred from homology"/>
<evidence type="ECO:0000313" key="3">
    <source>
        <dbReference type="EMBL" id="CAF3762796.1"/>
    </source>
</evidence>
<name>A0A818Z027_9BILA</name>
<dbReference type="Proteomes" id="UP000663865">
    <property type="component" value="Unassembled WGS sequence"/>
</dbReference>
<accession>A0A818Z027</accession>
<evidence type="ECO:0000256" key="1">
    <source>
        <dbReference type="ARBA" id="ARBA00005953"/>
    </source>
</evidence>
<dbReference type="GO" id="GO:0047617">
    <property type="term" value="F:fatty acyl-CoA hydrolase activity"/>
    <property type="evidence" value="ECO:0007669"/>
    <property type="project" value="TreeGrafter"/>
</dbReference>
<dbReference type="PANTHER" id="PTHR31793:SF27">
    <property type="entry name" value="NOVEL THIOESTERASE SUPERFAMILY DOMAIN AND SAPOSIN A-TYPE DOMAIN CONTAINING PROTEIN (0610012H03RIK)"/>
    <property type="match status" value="1"/>
</dbReference>
<reference evidence="3" key="1">
    <citation type="submission" date="2021-02" db="EMBL/GenBank/DDBJ databases">
        <authorList>
            <person name="Nowell W R."/>
        </authorList>
    </citation>
    <scope>NUCLEOTIDE SEQUENCE</scope>
</reference>
<evidence type="ECO:0000313" key="4">
    <source>
        <dbReference type="EMBL" id="CAF4628954.1"/>
    </source>
</evidence>
<dbReference type="InterPro" id="IPR050563">
    <property type="entry name" value="4-hydroxybenzoyl-CoA_TE"/>
</dbReference>
<sequence length="182" mass="21191">METLSFRIAFGTLLSCRIARAYYPLFKRQKSSTTKSDFRDRSLYKYFVDFQTRWRDNDVYGHVNNAVYGEWIDSIVDMYLIEKCSLDPLKSPLLSFIVSSHCNYYSPISYPSKIAAGLFVKRIGKSSVDYCVGIFENRRSEQASVVGGFTHVFVDRINHRPQPFDDEMKKQFLSISHINHLQ</sequence>
<comment type="similarity">
    <text evidence="1">Belongs to the 4-hydroxybenzoyl-CoA thioesterase family.</text>
</comment>
<protein>
    <recommendedName>
        <fullName evidence="6">Thioesterase domain-containing protein</fullName>
    </recommendedName>
</protein>